<dbReference type="PANTHER" id="PTHR46832">
    <property type="entry name" value="5'-METHYLTHIOADENOSINE/S-ADENOSYLHOMOCYSTEINE NUCLEOSIDASE"/>
    <property type="match status" value="1"/>
</dbReference>
<dbReference type="RefSeq" id="WP_068732783.1">
    <property type="nucleotide sequence ID" value="NZ_LVYV01000012.1"/>
</dbReference>
<dbReference type="GO" id="GO:0008782">
    <property type="term" value="F:adenosylhomocysteine nucleosidase activity"/>
    <property type="evidence" value="ECO:0007669"/>
    <property type="project" value="TreeGrafter"/>
</dbReference>
<keyword evidence="3" id="KW-1185">Reference proteome</keyword>
<reference evidence="2 3" key="1">
    <citation type="submission" date="2016-03" db="EMBL/GenBank/DDBJ databases">
        <title>Microsymbionts genomes from the relict species Vavilovia formosa (Stev.) Fed.</title>
        <authorList>
            <person name="Kopat V."/>
            <person name="Chirak E."/>
            <person name="Kimeklis A."/>
            <person name="Andronov E."/>
        </authorList>
    </citation>
    <scope>NUCLEOTIDE SEQUENCE [LARGE SCALE GENOMIC DNA]</scope>
    <source>
        <strain evidence="2 3">Vaf07</strain>
    </source>
</reference>
<dbReference type="Proteomes" id="UP000076574">
    <property type="component" value="Unassembled WGS sequence"/>
</dbReference>
<dbReference type="GO" id="GO:0019284">
    <property type="term" value="P:L-methionine salvage from S-adenosylmethionine"/>
    <property type="evidence" value="ECO:0007669"/>
    <property type="project" value="TreeGrafter"/>
</dbReference>
<proteinExistence type="predicted"/>
<feature type="domain" description="Nucleoside phosphorylase" evidence="1">
    <location>
        <begin position="26"/>
        <end position="168"/>
    </location>
</feature>
<evidence type="ECO:0000259" key="1">
    <source>
        <dbReference type="Pfam" id="PF01048"/>
    </source>
</evidence>
<sequence>MNGKILVLTALESELDKSRAPAEIEVIFTGVGKINTTIATLQAVQAMQPKLVVNYGTAGKLNTKLNGLVEVSDVIQRDMNAEPLAPRGRTPFAPDLDRLVSGQRGVICGSGDSFVTSTDPWLVANNVDIVDMELFAIAQVCLRHGIRWRAFKFITDDANDFAHEHWTANVANGQDLFWDAMKGVKV</sequence>
<dbReference type="PANTHER" id="PTHR46832:SF1">
    <property type="entry name" value="5'-METHYLTHIOADENOSINE_S-ADENOSYLHOMOCYSTEINE NUCLEOSIDASE"/>
    <property type="match status" value="1"/>
</dbReference>
<dbReference type="OrthoDB" id="997641at2"/>
<dbReference type="Gene3D" id="3.40.50.1580">
    <property type="entry name" value="Nucleoside phosphorylase domain"/>
    <property type="match status" value="1"/>
</dbReference>
<evidence type="ECO:0000313" key="2">
    <source>
        <dbReference type="EMBL" id="KZD22910.1"/>
    </source>
</evidence>
<dbReference type="GO" id="GO:0008930">
    <property type="term" value="F:methylthioadenosine nucleosidase activity"/>
    <property type="evidence" value="ECO:0007669"/>
    <property type="project" value="TreeGrafter"/>
</dbReference>
<protein>
    <submittedName>
        <fullName evidence="2">5'-methylthioadenosine nucleosidase</fullName>
    </submittedName>
</protein>
<dbReference type="GO" id="GO:0009116">
    <property type="term" value="P:nucleoside metabolic process"/>
    <property type="evidence" value="ECO:0007669"/>
    <property type="project" value="InterPro"/>
</dbReference>
<dbReference type="GO" id="GO:0005829">
    <property type="term" value="C:cytosol"/>
    <property type="evidence" value="ECO:0007669"/>
    <property type="project" value="TreeGrafter"/>
</dbReference>
<comment type="caution">
    <text evidence="2">The sequence shown here is derived from an EMBL/GenBank/DDBJ whole genome shotgun (WGS) entry which is preliminary data.</text>
</comment>
<dbReference type="Pfam" id="PF01048">
    <property type="entry name" value="PNP_UDP_1"/>
    <property type="match status" value="1"/>
</dbReference>
<accession>A0A163Z4W4</accession>
<dbReference type="STRING" id="943830.A4A58_05740"/>
<gene>
    <name evidence="2" type="ORF">A4A58_05740</name>
</gene>
<dbReference type="EMBL" id="LVYV01000012">
    <property type="protein sequence ID" value="KZD22910.1"/>
    <property type="molecule type" value="Genomic_DNA"/>
</dbReference>
<dbReference type="InterPro" id="IPR000845">
    <property type="entry name" value="Nucleoside_phosphorylase_d"/>
</dbReference>
<name>A0A163Z4W4_9BRAD</name>
<evidence type="ECO:0000313" key="3">
    <source>
        <dbReference type="Proteomes" id="UP000076574"/>
    </source>
</evidence>
<organism evidence="2 3">
    <name type="scientific">Tardiphaga robiniae</name>
    <dbReference type="NCBI Taxonomy" id="943830"/>
    <lineage>
        <taxon>Bacteria</taxon>
        <taxon>Pseudomonadati</taxon>
        <taxon>Pseudomonadota</taxon>
        <taxon>Alphaproteobacteria</taxon>
        <taxon>Hyphomicrobiales</taxon>
        <taxon>Nitrobacteraceae</taxon>
        <taxon>Tardiphaga</taxon>
    </lineage>
</organism>
<dbReference type="SUPFAM" id="SSF53167">
    <property type="entry name" value="Purine and uridine phosphorylases"/>
    <property type="match status" value="1"/>
</dbReference>
<dbReference type="AlphaFoldDB" id="A0A163Z4W4"/>
<dbReference type="InterPro" id="IPR035994">
    <property type="entry name" value="Nucleoside_phosphorylase_sf"/>
</dbReference>